<proteinExistence type="predicted"/>
<name>A0ABX2ZTZ1_9BACI</name>
<comment type="caution">
    <text evidence="1">The sequence shown here is derived from an EMBL/GenBank/DDBJ whole genome shotgun (WGS) entry which is preliminary data.</text>
</comment>
<keyword evidence="2" id="KW-1185">Reference proteome</keyword>
<dbReference type="EMBL" id="MDKC01000002">
    <property type="protein sequence ID" value="ODG93233.1"/>
    <property type="molecule type" value="Genomic_DNA"/>
</dbReference>
<reference evidence="1 2" key="1">
    <citation type="submission" date="2016-07" db="EMBL/GenBank/DDBJ databases">
        <authorList>
            <person name="Townsley L."/>
            <person name="Shank E.A."/>
        </authorList>
    </citation>
    <scope>NUCLEOTIDE SEQUENCE [LARGE SCALE GENOMIC DNA]</scope>
    <source>
        <strain evidence="1 2">CH01</strain>
    </source>
</reference>
<organism evidence="1 2">
    <name type="scientific">Gottfriedia luciferensis</name>
    <dbReference type="NCBI Taxonomy" id="178774"/>
    <lineage>
        <taxon>Bacteria</taxon>
        <taxon>Bacillati</taxon>
        <taxon>Bacillota</taxon>
        <taxon>Bacilli</taxon>
        <taxon>Bacillales</taxon>
        <taxon>Bacillaceae</taxon>
        <taxon>Gottfriedia</taxon>
    </lineage>
</organism>
<gene>
    <name evidence="1" type="ORF">BED47_02805</name>
</gene>
<dbReference type="RefSeq" id="WP_069032311.1">
    <property type="nucleotide sequence ID" value="NZ_MDKC01000002.1"/>
</dbReference>
<evidence type="ECO:0008006" key="3">
    <source>
        <dbReference type="Google" id="ProtNLM"/>
    </source>
</evidence>
<evidence type="ECO:0000313" key="1">
    <source>
        <dbReference type="EMBL" id="ODG93233.1"/>
    </source>
</evidence>
<accession>A0ABX2ZTZ1</accession>
<protein>
    <recommendedName>
        <fullName evidence="3">DUF2642 domain-containing protein</fullName>
    </recommendedName>
</protein>
<sequence length="220" mass="25100">MSDVQSLVGEKIYVQLSGGSYFEGILTDYGRDVLVLYNGQKYYYIPWLHVHRVSLSNNYKDKIDKPTRPSIAEDIGTISYRKILSNAKGIFAEIYVTGNITFHGNIINVLSDYIVFYSPVFKMLYIPLSHLKWLTPYNYNANPYNSEINLLPENVNMSFSRLFDTQLKKEEGKFVVFDGGLDPMKIGVLKSVEDGVIELKVASGEVTLLRLNHIKSYHLP</sequence>
<dbReference type="Proteomes" id="UP000094580">
    <property type="component" value="Unassembled WGS sequence"/>
</dbReference>
<evidence type="ECO:0000313" key="2">
    <source>
        <dbReference type="Proteomes" id="UP000094580"/>
    </source>
</evidence>